<evidence type="ECO:0000313" key="2">
    <source>
        <dbReference type="EMBL" id="KAK1930170.1"/>
    </source>
</evidence>
<organism evidence="2 3">
    <name type="scientific">Phytophthora citrophthora</name>
    <dbReference type="NCBI Taxonomy" id="4793"/>
    <lineage>
        <taxon>Eukaryota</taxon>
        <taxon>Sar</taxon>
        <taxon>Stramenopiles</taxon>
        <taxon>Oomycota</taxon>
        <taxon>Peronosporomycetes</taxon>
        <taxon>Peronosporales</taxon>
        <taxon>Peronosporaceae</taxon>
        <taxon>Phytophthora</taxon>
    </lineage>
</organism>
<dbReference type="AlphaFoldDB" id="A0AAD9LBA3"/>
<feature type="region of interest" description="Disordered" evidence="1">
    <location>
        <begin position="1"/>
        <end position="25"/>
    </location>
</feature>
<evidence type="ECO:0000256" key="1">
    <source>
        <dbReference type="SAM" id="MobiDB-lite"/>
    </source>
</evidence>
<keyword evidence="3" id="KW-1185">Reference proteome</keyword>
<comment type="caution">
    <text evidence="2">The sequence shown here is derived from an EMBL/GenBank/DDBJ whole genome shotgun (WGS) entry which is preliminary data.</text>
</comment>
<name>A0AAD9LBA3_9STRA</name>
<accession>A0AAD9LBA3</accession>
<protein>
    <submittedName>
        <fullName evidence="2">Uncharacterized protein</fullName>
    </submittedName>
</protein>
<dbReference type="EMBL" id="JASMQC010000041">
    <property type="protein sequence ID" value="KAK1930170.1"/>
    <property type="molecule type" value="Genomic_DNA"/>
</dbReference>
<sequence length="289" mass="33990">MRRSRGHARRDERRTRSGTSAATPSWSRKNYHTFVKDGCAEIYMNPWTKDACQVYADALELEDKMKWVNRFNLVGGKPRLLFSPSKTLESLVSEVKMFIRVGIDDLQALMKNEEKMKHILIEMRRDKAVGIQSDEKLLDIVLPNIRVWEQRRSERFLLQRAADSQICVRSLEGDSNEILLGPYSAKFKEIRKRSEIRTEEMVYRPMLENFSVEGVLVVPAERRVPYLQATVSLKRPVWFKWFKKVVDNLADREEFAKYTHTQGEEWKPDFGVDVMQSVGKFPTLREFWH</sequence>
<evidence type="ECO:0000313" key="3">
    <source>
        <dbReference type="Proteomes" id="UP001259832"/>
    </source>
</evidence>
<proteinExistence type="predicted"/>
<dbReference type="Proteomes" id="UP001259832">
    <property type="component" value="Unassembled WGS sequence"/>
</dbReference>
<gene>
    <name evidence="2" type="ORF">P3T76_014403</name>
</gene>
<reference evidence="2" key="1">
    <citation type="submission" date="2023-08" db="EMBL/GenBank/DDBJ databases">
        <title>Reference Genome Resource for the Citrus Pathogen Phytophthora citrophthora.</title>
        <authorList>
            <person name="Moller H."/>
            <person name="Coetzee B."/>
            <person name="Rose L.J."/>
            <person name="Van Niekerk J.M."/>
        </authorList>
    </citation>
    <scope>NUCLEOTIDE SEQUENCE</scope>
    <source>
        <strain evidence="2">STE-U-9442</strain>
    </source>
</reference>